<keyword evidence="3" id="KW-1185">Reference proteome</keyword>
<dbReference type="PANTHER" id="PTHR43316:SF4">
    <property type="entry name" value="ACID DEHALOGENASE, PUTATIVE (AFU_ORTHOLOGUE AFUA_8G05870)-RELATED"/>
    <property type="match status" value="1"/>
</dbReference>
<keyword evidence="1" id="KW-0378">Hydrolase</keyword>
<dbReference type="InterPro" id="IPR023198">
    <property type="entry name" value="PGP-like_dom2"/>
</dbReference>
<dbReference type="InterPro" id="IPR051540">
    <property type="entry name" value="S-2-haloacid_dehalogenase"/>
</dbReference>
<dbReference type="Proteomes" id="UP001329825">
    <property type="component" value="Chromosome 5"/>
</dbReference>
<protein>
    <recommendedName>
        <fullName evidence="4">Haloacid dehalogenase, type II</fullName>
    </recommendedName>
</protein>
<dbReference type="Gene3D" id="3.40.50.1000">
    <property type="entry name" value="HAD superfamily/HAD-like"/>
    <property type="match status" value="1"/>
</dbReference>
<dbReference type="InterPro" id="IPR036412">
    <property type="entry name" value="HAD-like_sf"/>
</dbReference>
<dbReference type="SUPFAM" id="SSF56784">
    <property type="entry name" value="HAD-like"/>
    <property type="match status" value="1"/>
</dbReference>
<sequence>MPLAFFDIVGTCFGYDALEDAVDTRLGAKLVKYGVSSKLFAQFWLVTLERDASFMQLTQRPKMPYEERWAEVLPRCLYQAGVTPEDIDTLWSPDDVQYIVHEYLWKLRPRPGFAEMLEILEKGGIQFWCCSSASVDRVKAYFKLAGIDFPVERIWDATPVGASKPQPAVYERVMKDFGEEGRPLIFGASHAWDCAGAKNAGFRTAYTTVYEKYECVTMWGQHDIVEPDLISLGKSIVEKYGTK</sequence>
<organism evidence="2 3">
    <name type="scientific">Kwoniella shivajii</name>
    <dbReference type="NCBI Taxonomy" id="564305"/>
    <lineage>
        <taxon>Eukaryota</taxon>
        <taxon>Fungi</taxon>
        <taxon>Dikarya</taxon>
        <taxon>Basidiomycota</taxon>
        <taxon>Agaricomycotina</taxon>
        <taxon>Tremellomycetes</taxon>
        <taxon>Tremellales</taxon>
        <taxon>Cryptococcaceae</taxon>
        <taxon>Kwoniella</taxon>
    </lineage>
</organism>
<dbReference type="Gene3D" id="1.10.150.240">
    <property type="entry name" value="Putative phosphatase, domain 2"/>
    <property type="match status" value="1"/>
</dbReference>
<name>A0ABZ1D2I4_9TREE</name>
<reference evidence="2 3" key="1">
    <citation type="submission" date="2024-01" db="EMBL/GenBank/DDBJ databases">
        <title>Comparative genomics of Cryptococcus and Kwoniella reveals pathogenesis evolution and contrasting modes of karyotype evolution via chromosome fusion or intercentromeric recombination.</title>
        <authorList>
            <person name="Coelho M.A."/>
            <person name="David-Palma M."/>
            <person name="Shea T."/>
            <person name="Bowers K."/>
            <person name="McGinley-Smith S."/>
            <person name="Mohammad A.W."/>
            <person name="Gnirke A."/>
            <person name="Yurkov A.M."/>
            <person name="Nowrousian M."/>
            <person name="Sun S."/>
            <person name="Cuomo C.A."/>
            <person name="Heitman J."/>
        </authorList>
    </citation>
    <scope>NUCLEOTIDE SEQUENCE [LARGE SCALE GENOMIC DNA]</scope>
    <source>
        <strain evidence="2">CBS 11374</strain>
    </source>
</reference>
<evidence type="ECO:0008006" key="4">
    <source>
        <dbReference type="Google" id="ProtNLM"/>
    </source>
</evidence>
<dbReference type="RefSeq" id="XP_062791532.1">
    <property type="nucleotide sequence ID" value="XM_062935481.1"/>
</dbReference>
<dbReference type="InterPro" id="IPR023214">
    <property type="entry name" value="HAD_sf"/>
</dbReference>
<dbReference type="SFLD" id="SFLDS00003">
    <property type="entry name" value="Haloacid_Dehalogenase"/>
    <property type="match status" value="1"/>
</dbReference>
<dbReference type="SFLD" id="SFLDG01129">
    <property type="entry name" value="C1.5:_HAD__Beta-PGM__Phosphata"/>
    <property type="match status" value="1"/>
</dbReference>
<evidence type="ECO:0000313" key="3">
    <source>
        <dbReference type="Proteomes" id="UP001329825"/>
    </source>
</evidence>
<dbReference type="Pfam" id="PF00702">
    <property type="entry name" value="Hydrolase"/>
    <property type="match status" value="1"/>
</dbReference>
<gene>
    <name evidence="2" type="ORF">IL334_003755</name>
</gene>
<evidence type="ECO:0000313" key="2">
    <source>
        <dbReference type="EMBL" id="WRT66792.1"/>
    </source>
</evidence>
<dbReference type="PANTHER" id="PTHR43316">
    <property type="entry name" value="HYDROLASE, HALOACID DELAHOGENASE-RELATED"/>
    <property type="match status" value="1"/>
</dbReference>
<dbReference type="EMBL" id="CP141885">
    <property type="protein sequence ID" value="WRT66792.1"/>
    <property type="molecule type" value="Genomic_DNA"/>
</dbReference>
<accession>A0ABZ1D2I4</accession>
<evidence type="ECO:0000256" key="1">
    <source>
        <dbReference type="ARBA" id="ARBA00022801"/>
    </source>
</evidence>
<proteinExistence type="predicted"/>
<dbReference type="GeneID" id="87955886"/>